<keyword evidence="1" id="KW-0378">Hydrolase</keyword>
<dbReference type="AlphaFoldDB" id="A0A4S2L337"/>
<organism evidence="1 2">
    <name type="scientific">Temnothorax longispinosus</name>
    <dbReference type="NCBI Taxonomy" id="300112"/>
    <lineage>
        <taxon>Eukaryota</taxon>
        <taxon>Metazoa</taxon>
        <taxon>Ecdysozoa</taxon>
        <taxon>Arthropoda</taxon>
        <taxon>Hexapoda</taxon>
        <taxon>Insecta</taxon>
        <taxon>Pterygota</taxon>
        <taxon>Neoptera</taxon>
        <taxon>Endopterygota</taxon>
        <taxon>Hymenoptera</taxon>
        <taxon>Apocrita</taxon>
        <taxon>Aculeata</taxon>
        <taxon>Formicoidea</taxon>
        <taxon>Formicidae</taxon>
        <taxon>Myrmicinae</taxon>
        <taxon>Temnothorax</taxon>
    </lineage>
</organism>
<dbReference type="GO" id="GO:0016787">
    <property type="term" value="F:hydrolase activity"/>
    <property type="evidence" value="ECO:0007669"/>
    <property type="project" value="UniProtKB-KW"/>
</dbReference>
<comment type="caution">
    <text evidence="1">The sequence shown here is derived from an EMBL/GenBank/DDBJ whole genome shotgun (WGS) entry which is preliminary data.</text>
</comment>
<dbReference type="Gene3D" id="1.10.390.10">
    <property type="entry name" value="Neutral Protease Domain 2"/>
    <property type="match status" value="1"/>
</dbReference>
<dbReference type="Proteomes" id="UP000310200">
    <property type="component" value="Unassembled WGS sequence"/>
</dbReference>
<proteinExistence type="predicted"/>
<dbReference type="STRING" id="300112.A0A4S2L337"/>
<name>A0A4S2L337_9HYME</name>
<reference evidence="1 2" key="1">
    <citation type="journal article" date="2019" name="Philos. Trans. R. Soc. Lond., B, Biol. Sci.">
        <title>Ant behaviour and brain gene expression of defending hosts depend on the ecological success of the intruding social parasite.</title>
        <authorList>
            <person name="Kaur R."/>
            <person name="Stoldt M."/>
            <person name="Jongepier E."/>
            <person name="Feldmeyer B."/>
            <person name="Menzel F."/>
            <person name="Bornberg-Bauer E."/>
            <person name="Foitzik S."/>
        </authorList>
    </citation>
    <scope>NUCLEOTIDE SEQUENCE [LARGE SCALE GENOMIC DNA]</scope>
    <source>
        <tissue evidence="1">Whole body</tissue>
    </source>
</reference>
<protein>
    <submittedName>
        <fullName evidence="1">Leukotriene A-4 hydrolase</fullName>
    </submittedName>
</protein>
<evidence type="ECO:0000313" key="2">
    <source>
        <dbReference type="Proteomes" id="UP000310200"/>
    </source>
</evidence>
<dbReference type="EMBL" id="QBLH01000559">
    <property type="protein sequence ID" value="TGZ54737.1"/>
    <property type="molecule type" value="Genomic_DNA"/>
</dbReference>
<dbReference type="InterPro" id="IPR027268">
    <property type="entry name" value="Peptidase_M4/M1_CTD_sf"/>
</dbReference>
<gene>
    <name evidence="1" type="ORF">DBV15_11741</name>
</gene>
<sequence length="70" mass="8132">MIQKLKNSDLLKCLLPNFTGLLPHETIENVPYELGYTLLFHLEKVLGASFEQFLKSYFNKFALKSINKIK</sequence>
<accession>A0A4S2L337</accession>
<evidence type="ECO:0000313" key="1">
    <source>
        <dbReference type="EMBL" id="TGZ54737.1"/>
    </source>
</evidence>
<keyword evidence="2" id="KW-1185">Reference proteome</keyword>